<evidence type="ECO:0000313" key="3">
    <source>
        <dbReference type="Proteomes" id="UP000499080"/>
    </source>
</evidence>
<feature type="region of interest" description="Disordered" evidence="1">
    <location>
        <begin position="44"/>
        <end position="83"/>
    </location>
</feature>
<dbReference type="AlphaFoldDB" id="A0A4Y2SL01"/>
<dbReference type="Proteomes" id="UP000499080">
    <property type="component" value="Unassembled WGS sequence"/>
</dbReference>
<keyword evidence="3" id="KW-1185">Reference proteome</keyword>
<name>A0A4Y2SL01_ARAVE</name>
<proteinExistence type="predicted"/>
<dbReference type="OrthoDB" id="6421373at2759"/>
<comment type="caution">
    <text evidence="2">The sequence shown here is derived from an EMBL/GenBank/DDBJ whole genome shotgun (WGS) entry which is preliminary data.</text>
</comment>
<feature type="compositionally biased region" description="Basic and acidic residues" evidence="1">
    <location>
        <begin position="63"/>
        <end position="72"/>
    </location>
</feature>
<feature type="compositionally biased region" description="Polar residues" evidence="1">
    <location>
        <begin position="44"/>
        <end position="58"/>
    </location>
</feature>
<reference evidence="2 3" key="1">
    <citation type="journal article" date="2019" name="Sci. Rep.">
        <title>Orb-weaving spider Araneus ventricosus genome elucidates the spidroin gene catalogue.</title>
        <authorList>
            <person name="Kono N."/>
            <person name="Nakamura H."/>
            <person name="Ohtoshi R."/>
            <person name="Moran D.A.P."/>
            <person name="Shinohara A."/>
            <person name="Yoshida Y."/>
            <person name="Fujiwara M."/>
            <person name="Mori M."/>
            <person name="Tomita M."/>
            <person name="Arakawa K."/>
        </authorList>
    </citation>
    <scope>NUCLEOTIDE SEQUENCE [LARGE SCALE GENOMIC DNA]</scope>
</reference>
<protein>
    <submittedName>
        <fullName evidence="2">Uncharacterized protein</fullName>
    </submittedName>
</protein>
<dbReference type="EMBL" id="BGPR01022532">
    <property type="protein sequence ID" value="GBN88922.1"/>
    <property type="molecule type" value="Genomic_DNA"/>
</dbReference>
<organism evidence="2 3">
    <name type="scientific">Araneus ventricosus</name>
    <name type="common">Orbweaver spider</name>
    <name type="synonym">Epeira ventricosa</name>
    <dbReference type="NCBI Taxonomy" id="182803"/>
    <lineage>
        <taxon>Eukaryota</taxon>
        <taxon>Metazoa</taxon>
        <taxon>Ecdysozoa</taxon>
        <taxon>Arthropoda</taxon>
        <taxon>Chelicerata</taxon>
        <taxon>Arachnida</taxon>
        <taxon>Araneae</taxon>
        <taxon>Araneomorphae</taxon>
        <taxon>Entelegynae</taxon>
        <taxon>Araneoidea</taxon>
        <taxon>Araneidae</taxon>
        <taxon>Araneus</taxon>
    </lineage>
</organism>
<evidence type="ECO:0000256" key="1">
    <source>
        <dbReference type="SAM" id="MobiDB-lite"/>
    </source>
</evidence>
<accession>A0A4Y2SL01</accession>
<gene>
    <name evidence="2" type="ORF">AVEN_242571_1</name>
</gene>
<sequence length="104" mass="11832">MEAKKAVERLDSLKSVHEMELGNNQYVKVSTLVECVNKTLDSQNSVTEIQSDIPTQSVEDNDPENKREHEQNVSEDPGIPPAFRSFLRRFSETNGIDETELDPR</sequence>
<evidence type="ECO:0000313" key="2">
    <source>
        <dbReference type="EMBL" id="GBN88922.1"/>
    </source>
</evidence>